<sequence>MSEGPWEVVSCPENMRTTSFTNACTCTPNSLSSQSKEFIMRFQKVGPAMESCIQPLEVLFLDSPPEYHTTTSRSRRNSPHHALEVHWAIIGEQVSFQGRLPRVVEGTLYVQ</sequence>
<name>A0A4C1X2I2_EUMVA</name>
<reference evidence="1 2" key="1">
    <citation type="journal article" date="2019" name="Commun. Biol.">
        <title>The bagworm genome reveals a unique fibroin gene that provides high tensile strength.</title>
        <authorList>
            <person name="Kono N."/>
            <person name="Nakamura H."/>
            <person name="Ohtoshi R."/>
            <person name="Tomita M."/>
            <person name="Numata K."/>
            <person name="Arakawa K."/>
        </authorList>
    </citation>
    <scope>NUCLEOTIDE SEQUENCE [LARGE SCALE GENOMIC DNA]</scope>
</reference>
<dbReference type="Proteomes" id="UP000299102">
    <property type="component" value="Unassembled WGS sequence"/>
</dbReference>
<organism evidence="1 2">
    <name type="scientific">Eumeta variegata</name>
    <name type="common">Bagworm moth</name>
    <name type="synonym">Eumeta japonica</name>
    <dbReference type="NCBI Taxonomy" id="151549"/>
    <lineage>
        <taxon>Eukaryota</taxon>
        <taxon>Metazoa</taxon>
        <taxon>Ecdysozoa</taxon>
        <taxon>Arthropoda</taxon>
        <taxon>Hexapoda</taxon>
        <taxon>Insecta</taxon>
        <taxon>Pterygota</taxon>
        <taxon>Neoptera</taxon>
        <taxon>Endopterygota</taxon>
        <taxon>Lepidoptera</taxon>
        <taxon>Glossata</taxon>
        <taxon>Ditrysia</taxon>
        <taxon>Tineoidea</taxon>
        <taxon>Psychidae</taxon>
        <taxon>Oiketicinae</taxon>
        <taxon>Eumeta</taxon>
    </lineage>
</organism>
<comment type="caution">
    <text evidence="1">The sequence shown here is derived from an EMBL/GenBank/DDBJ whole genome shotgun (WGS) entry which is preliminary data.</text>
</comment>
<evidence type="ECO:0000313" key="1">
    <source>
        <dbReference type="EMBL" id="GBP57363.1"/>
    </source>
</evidence>
<evidence type="ECO:0000313" key="2">
    <source>
        <dbReference type="Proteomes" id="UP000299102"/>
    </source>
</evidence>
<protein>
    <submittedName>
        <fullName evidence="1">Uncharacterized protein</fullName>
    </submittedName>
</protein>
<keyword evidence="2" id="KW-1185">Reference proteome</keyword>
<dbReference type="EMBL" id="BGZK01000714">
    <property type="protein sequence ID" value="GBP57363.1"/>
    <property type="molecule type" value="Genomic_DNA"/>
</dbReference>
<dbReference type="AlphaFoldDB" id="A0A4C1X2I2"/>
<accession>A0A4C1X2I2</accession>
<proteinExistence type="predicted"/>
<gene>
    <name evidence="1" type="ORF">EVAR_27393_1</name>
</gene>